<dbReference type="EMBL" id="RJVU01014363">
    <property type="protein sequence ID" value="ROL52887.1"/>
    <property type="molecule type" value="Genomic_DNA"/>
</dbReference>
<proteinExistence type="predicted"/>
<keyword evidence="3" id="KW-1185">Reference proteome</keyword>
<evidence type="ECO:0000313" key="3">
    <source>
        <dbReference type="Proteomes" id="UP000281406"/>
    </source>
</evidence>
<dbReference type="AlphaFoldDB" id="A0A3N0Z331"/>
<name>A0A3N0Z331_ANAGA</name>
<feature type="region of interest" description="Disordered" evidence="1">
    <location>
        <begin position="82"/>
        <end position="110"/>
    </location>
</feature>
<dbReference type="OrthoDB" id="8964191at2759"/>
<accession>A0A3N0Z331</accession>
<feature type="compositionally biased region" description="Basic and acidic residues" evidence="1">
    <location>
        <begin position="99"/>
        <end position="109"/>
    </location>
</feature>
<protein>
    <submittedName>
        <fullName evidence="2">Uncharacterized protein</fullName>
    </submittedName>
</protein>
<evidence type="ECO:0000256" key="1">
    <source>
        <dbReference type="SAM" id="MobiDB-lite"/>
    </source>
</evidence>
<dbReference type="Proteomes" id="UP000281406">
    <property type="component" value="Unassembled WGS sequence"/>
</dbReference>
<gene>
    <name evidence="2" type="ORF">DPX16_8450</name>
</gene>
<organism evidence="2 3">
    <name type="scientific">Anabarilius grahami</name>
    <name type="common">Kanglang fish</name>
    <name type="synonym">Barilius grahami</name>
    <dbReference type="NCBI Taxonomy" id="495550"/>
    <lineage>
        <taxon>Eukaryota</taxon>
        <taxon>Metazoa</taxon>
        <taxon>Chordata</taxon>
        <taxon>Craniata</taxon>
        <taxon>Vertebrata</taxon>
        <taxon>Euteleostomi</taxon>
        <taxon>Actinopterygii</taxon>
        <taxon>Neopterygii</taxon>
        <taxon>Teleostei</taxon>
        <taxon>Ostariophysi</taxon>
        <taxon>Cypriniformes</taxon>
        <taxon>Xenocyprididae</taxon>
        <taxon>Xenocypridinae</taxon>
        <taxon>Xenocypridinae incertae sedis</taxon>
        <taxon>Anabarilius</taxon>
    </lineage>
</organism>
<comment type="caution">
    <text evidence="2">The sequence shown here is derived from an EMBL/GenBank/DDBJ whole genome shotgun (WGS) entry which is preliminary data.</text>
</comment>
<evidence type="ECO:0000313" key="2">
    <source>
        <dbReference type="EMBL" id="ROL52887.1"/>
    </source>
</evidence>
<sequence>MDLPAVQLMWLEQGDRSLEIFLEDYLNLAHQTTFPDDCLCSFLLAGLNTSTSAQLFGEGPRGSFMEFVEWVLASCGSPLTAGPVDDGASSTHNPVHNLNHPDDEDRQHEPMATPLPVQLRLAPPSLRLHLRPRLLQLNLRPPDSCFHLKGSSLRLHIAVVKVISVLSRHRLSGYAVGSTYVDIASCHHHDIIRLSSSMAPPSTNAAVECSPGCALGYNQTAPVQGCPLDHATCTTLDFLFDPSLRLSSSTNLLA</sequence>
<reference evidence="2 3" key="1">
    <citation type="submission" date="2018-10" db="EMBL/GenBank/DDBJ databases">
        <title>Genome assembly for a Yunnan-Guizhou Plateau 3E fish, Anabarilius grahami (Regan), and its evolutionary and genetic applications.</title>
        <authorList>
            <person name="Jiang W."/>
        </authorList>
    </citation>
    <scope>NUCLEOTIDE SEQUENCE [LARGE SCALE GENOMIC DNA]</scope>
    <source>
        <strain evidence="2">AG-KIZ</strain>
        <tissue evidence="2">Muscle</tissue>
    </source>
</reference>